<evidence type="ECO:0000313" key="2">
    <source>
        <dbReference type="Proteomes" id="UP000027073"/>
    </source>
</evidence>
<dbReference type="InParanoid" id="A0A067NIW6"/>
<gene>
    <name evidence="1" type="ORF">PLEOSDRAFT_1108504</name>
</gene>
<reference evidence="2" key="1">
    <citation type="journal article" date="2014" name="Proc. Natl. Acad. Sci. U.S.A.">
        <title>Extensive sampling of basidiomycete genomes demonstrates inadequacy of the white-rot/brown-rot paradigm for wood decay fungi.</title>
        <authorList>
            <person name="Riley R."/>
            <person name="Salamov A.A."/>
            <person name="Brown D.W."/>
            <person name="Nagy L.G."/>
            <person name="Floudas D."/>
            <person name="Held B.W."/>
            <person name="Levasseur A."/>
            <person name="Lombard V."/>
            <person name="Morin E."/>
            <person name="Otillar R."/>
            <person name="Lindquist E.A."/>
            <person name="Sun H."/>
            <person name="LaButti K.M."/>
            <person name="Schmutz J."/>
            <person name="Jabbour D."/>
            <person name="Luo H."/>
            <person name="Baker S.E."/>
            <person name="Pisabarro A.G."/>
            <person name="Walton J.D."/>
            <person name="Blanchette R.A."/>
            <person name="Henrissat B."/>
            <person name="Martin F."/>
            <person name="Cullen D."/>
            <person name="Hibbett D.S."/>
            <person name="Grigoriev I.V."/>
        </authorList>
    </citation>
    <scope>NUCLEOTIDE SEQUENCE [LARGE SCALE GENOMIC DNA]</scope>
    <source>
        <strain evidence="2">PC15</strain>
    </source>
</reference>
<dbReference type="HOGENOM" id="CLU_1835963_0_0_1"/>
<dbReference type="Proteomes" id="UP000027073">
    <property type="component" value="Unassembled WGS sequence"/>
</dbReference>
<proteinExistence type="predicted"/>
<dbReference type="AlphaFoldDB" id="A0A067NIW6"/>
<dbReference type="EMBL" id="KL198012">
    <property type="protein sequence ID" value="KDQ24042.1"/>
    <property type="molecule type" value="Genomic_DNA"/>
</dbReference>
<name>A0A067NIW6_PLEO1</name>
<dbReference type="VEuPathDB" id="FungiDB:PLEOSDRAFT_1108504"/>
<organism evidence="1 2">
    <name type="scientific">Pleurotus ostreatus (strain PC15)</name>
    <name type="common">Oyster mushroom</name>
    <dbReference type="NCBI Taxonomy" id="1137138"/>
    <lineage>
        <taxon>Eukaryota</taxon>
        <taxon>Fungi</taxon>
        <taxon>Dikarya</taxon>
        <taxon>Basidiomycota</taxon>
        <taxon>Agaricomycotina</taxon>
        <taxon>Agaricomycetes</taxon>
        <taxon>Agaricomycetidae</taxon>
        <taxon>Agaricales</taxon>
        <taxon>Pleurotineae</taxon>
        <taxon>Pleurotaceae</taxon>
        <taxon>Pleurotus</taxon>
    </lineage>
</organism>
<evidence type="ECO:0000313" key="1">
    <source>
        <dbReference type="EMBL" id="KDQ24042.1"/>
    </source>
</evidence>
<sequence length="140" mass="15411">MGQKRIISVLDSNEEPVDEIRREPLLSVPKVVILRENRRNGRAAASLRIISIEHDNDKDTTEGIKRASGGSTICELTHTEPATHAANPPGPVNAKVLTFEAAHQQKINLYGGLLDIVEPIIGTKTGEMDDDIRARELWAQ</sequence>
<accession>A0A067NIW6</accession>
<dbReference type="OrthoDB" id="10417031at2759"/>
<protein>
    <submittedName>
        <fullName evidence="1">Uncharacterized protein</fullName>
    </submittedName>
</protein>